<protein>
    <submittedName>
        <fullName evidence="1">Uncharacterized protein</fullName>
    </submittedName>
</protein>
<dbReference type="AlphaFoldDB" id="A0A0F9LXP4"/>
<comment type="caution">
    <text evidence="1">The sequence shown here is derived from an EMBL/GenBank/DDBJ whole genome shotgun (WGS) entry which is preliminary data.</text>
</comment>
<reference evidence="1" key="1">
    <citation type="journal article" date="2015" name="Nature">
        <title>Complex archaea that bridge the gap between prokaryotes and eukaryotes.</title>
        <authorList>
            <person name="Spang A."/>
            <person name="Saw J.H."/>
            <person name="Jorgensen S.L."/>
            <person name="Zaremba-Niedzwiedzka K."/>
            <person name="Martijn J."/>
            <person name="Lind A.E."/>
            <person name="van Eijk R."/>
            <person name="Schleper C."/>
            <person name="Guy L."/>
            <person name="Ettema T.J."/>
        </authorList>
    </citation>
    <scope>NUCLEOTIDE SEQUENCE</scope>
</reference>
<dbReference type="EMBL" id="LAZR01005445">
    <property type="protein sequence ID" value="KKM99889.1"/>
    <property type="molecule type" value="Genomic_DNA"/>
</dbReference>
<evidence type="ECO:0000313" key="1">
    <source>
        <dbReference type="EMBL" id="KKM99889.1"/>
    </source>
</evidence>
<gene>
    <name evidence="1" type="ORF">LCGC14_1143320</name>
</gene>
<accession>A0A0F9LXP4</accession>
<proteinExistence type="predicted"/>
<name>A0A0F9LXP4_9ZZZZ</name>
<organism evidence="1">
    <name type="scientific">marine sediment metagenome</name>
    <dbReference type="NCBI Taxonomy" id="412755"/>
    <lineage>
        <taxon>unclassified sequences</taxon>
        <taxon>metagenomes</taxon>
        <taxon>ecological metagenomes</taxon>
    </lineage>
</organism>
<sequence>MFGSYKDRFDNSFIAYAGMTTGSEGSDFVKYLAKIRTGTSEFALIMQEILFGERTNA</sequence>